<accession>A0AA39C9G2</accession>
<gene>
    <name evidence="1" type="ORF">PV328_007726</name>
</gene>
<name>A0AA39C9G2_9HYME</name>
<protein>
    <submittedName>
        <fullName evidence="1">Uncharacterized protein</fullName>
    </submittedName>
</protein>
<comment type="caution">
    <text evidence="1">The sequence shown here is derived from an EMBL/GenBank/DDBJ whole genome shotgun (WGS) entry which is preliminary data.</text>
</comment>
<dbReference type="AlphaFoldDB" id="A0AA39C9G2"/>
<reference evidence="1" key="2">
    <citation type="submission" date="2023-03" db="EMBL/GenBank/DDBJ databases">
        <authorList>
            <person name="Inwood S.N."/>
            <person name="Skelly J.G."/>
            <person name="Guhlin J."/>
            <person name="Harrop T.W.R."/>
            <person name="Goldson S.G."/>
            <person name="Dearden P.K."/>
        </authorList>
    </citation>
    <scope>NUCLEOTIDE SEQUENCE</scope>
    <source>
        <strain evidence="1">Irish</strain>
        <tissue evidence="1">Whole body</tissue>
    </source>
</reference>
<keyword evidence="2" id="KW-1185">Reference proteome</keyword>
<proteinExistence type="predicted"/>
<dbReference type="EMBL" id="JAQQBS010001423">
    <property type="protein sequence ID" value="KAK0160298.1"/>
    <property type="molecule type" value="Genomic_DNA"/>
</dbReference>
<sequence length="134" mass="14969">MDMENRNQKRVLLSSPMVREKAKRLNAHFKEPGGEYGAFHQNANLSKNMSDLVQQHDKIAKDVNEVKHGLVDMFLRPSPEVIISGVPTQHTVEPRVVVDNVLKFLDSTDLMSDVLDICQINSQNKIMAGTSGGQ</sequence>
<evidence type="ECO:0000313" key="2">
    <source>
        <dbReference type="Proteomes" id="UP001168990"/>
    </source>
</evidence>
<organism evidence="1 2">
    <name type="scientific">Microctonus aethiopoides</name>
    <dbReference type="NCBI Taxonomy" id="144406"/>
    <lineage>
        <taxon>Eukaryota</taxon>
        <taxon>Metazoa</taxon>
        <taxon>Ecdysozoa</taxon>
        <taxon>Arthropoda</taxon>
        <taxon>Hexapoda</taxon>
        <taxon>Insecta</taxon>
        <taxon>Pterygota</taxon>
        <taxon>Neoptera</taxon>
        <taxon>Endopterygota</taxon>
        <taxon>Hymenoptera</taxon>
        <taxon>Apocrita</taxon>
        <taxon>Ichneumonoidea</taxon>
        <taxon>Braconidae</taxon>
        <taxon>Euphorinae</taxon>
        <taxon>Microctonus</taxon>
    </lineage>
</organism>
<evidence type="ECO:0000313" key="1">
    <source>
        <dbReference type="EMBL" id="KAK0160298.1"/>
    </source>
</evidence>
<dbReference type="Proteomes" id="UP001168990">
    <property type="component" value="Unassembled WGS sequence"/>
</dbReference>
<reference evidence="1" key="1">
    <citation type="journal article" date="2023" name="bioRxiv">
        <title>Scaffold-level genome assemblies of two parasitoid biocontrol wasps reveal the parthenogenesis mechanism and an associated novel virus.</title>
        <authorList>
            <person name="Inwood S."/>
            <person name="Skelly J."/>
            <person name="Guhlin J."/>
            <person name="Harrop T."/>
            <person name="Goldson S."/>
            <person name="Dearden P."/>
        </authorList>
    </citation>
    <scope>NUCLEOTIDE SEQUENCE</scope>
    <source>
        <strain evidence="1">Irish</strain>
        <tissue evidence="1">Whole body</tissue>
    </source>
</reference>